<organism evidence="2 3">
    <name type="scientific">Candidatus Iainarchaeum sp</name>
    <dbReference type="NCBI Taxonomy" id="3101447"/>
    <lineage>
        <taxon>Archaea</taxon>
        <taxon>Candidatus Iainarchaeota</taxon>
        <taxon>Candidatus Iainarchaeia</taxon>
        <taxon>Candidatus Iainarchaeales</taxon>
        <taxon>Candidatus Iainarchaeaceae</taxon>
        <taxon>Candidatus Iainarchaeum</taxon>
    </lineage>
</organism>
<dbReference type="SUPFAM" id="SSF52317">
    <property type="entry name" value="Class I glutamine amidotransferase-like"/>
    <property type="match status" value="1"/>
</dbReference>
<name>A0A8T5GFR7_9ARCH</name>
<reference evidence="2" key="1">
    <citation type="journal article" date="2021" name="ISME J.">
        <title>Mercury methylation by metabolically versatile and cosmopolitan marine bacteria.</title>
        <authorList>
            <person name="Lin H."/>
            <person name="Ascher D.B."/>
            <person name="Myung Y."/>
            <person name="Lamborg C.H."/>
            <person name="Hallam S.J."/>
            <person name="Gionfriddo C.M."/>
            <person name="Holt K.E."/>
            <person name="Moreau J.W."/>
        </authorList>
    </citation>
    <scope>NUCLEOTIDE SEQUENCE</scope>
    <source>
        <strain evidence="2">SI075_bin30</strain>
    </source>
</reference>
<evidence type="ECO:0000313" key="2">
    <source>
        <dbReference type="EMBL" id="MBT4870376.1"/>
    </source>
</evidence>
<protein>
    <submittedName>
        <fullName evidence="2">Uncharacterized protein</fullName>
    </submittedName>
</protein>
<keyword evidence="1" id="KW-1133">Transmembrane helix</keyword>
<gene>
    <name evidence="2" type="ORF">HON47_02290</name>
</gene>
<dbReference type="Proteomes" id="UP000722459">
    <property type="component" value="Unassembled WGS sequence"/>
</dbReference>
<proteinExistence type="predicted"/>
<comment type="caution">
    <text evidence="2">The sequence shown here is derived from an EMBL/GenBank/DDBJ whole genome shotgun (WGS) entry which is preliminary data.</text>
</comment>
<dbReference type="EMBL" id="JABJNZ010000031">
    <property type="protein sequence ID" value="MBT4870376.1"/>
    <property type="molecule type" value="Genomic_DNA"/>
</dbReference>
<keyword evidence="1" id="KW-0812">Transmembrane</keyword>
<evidence type="ECO:0000256" key="1">
    <source>
        <dbReference type="SAM" id="Phobius"/>
    </source>
</evidence>
<accession>A0A8T5GFR7</accession>
<sequence>MEEEEFTPKKNKNKQIAVVGIIVLLIIAFLVVGGNMPQLFSSQPTQVLVIGQLSPGERIVLDNLNQEFTYSIRSASDLESSSIETLSEYRIIILDQTITEKSISSDLGSALESYVVKGGELIVVKNSAIRLSLGLNGVEAGDSIGWKTTLGNMVPVECILINGNEPSCKEGNEVPIVARIIKQEDHPIMFGVDIAPTNDLAPYQLGVLPIQANEGAKTIAYFDVENTPQTYPAILEKNKLLGGNVIYFNYDPGMTSNIFKNTLMYLK</sequence>
<evidence type="ECO:0000313" key="3">
    <source>
        <dbReference type="Proteomes" id="UP000722459"/>
    </source>
</evidence>
<dbReference type="AlphaFoldDB" id="A0A8T5GFR7"/>
<dbReference type="Gene3D" id="3.40.50.880">
    <property type="match status" value="1"/>
</dbReference>
<dbReference type="InterPro" id="IPR029062">
    <property type="entry name" value="Class_I_gatase-like"/>
</dbReference>
<feature type="transmembrane region" description="Helical" evidence="1">
    <location>
        <begin position="16"/>
        <end position="36"/>
    </location>
</feature>
<keyword evidence="1" id="KW-0472">Membrane</keyword>